<keyword evidence="9" id="KW-1133">Transmembrane helix</keyword>
<dbReference type="Pfam" id="PF02518">
    <property type="entry name" value="HATPase_c"/>
    <property type="match status" value="1"/>
</dbReference>
<dbReference type="Gene3D" id="3.30.565.10">
    <property type="entry name" value="Histidine kinase-like ATPase, C-terminal domain"/>
    <property type="match status" value="1"/>
</dbReference>
<dbReference type="GO" id="GO:0005524">
    <property type="term" value="F:ATP binding"/>
    <property type="evidence" value="ECO:0007669"/>
    <property type="project" value="UniProtKB-KW"/>
</dbReference>
<keyword evidence="9" id="KW-0812">Transmembrane</keyword>
<feature type="transmembrane region" description="Helical" evidence="9">
    <location>
        <begin position="126"/>
        <end position="143"/>
    </location>
</feature>
<dbReference type="Gene3D" id="1.20.5.1930">
    <property type="match status" value="1"/>
</dbReference>
<keyword evidence="5" id="KW-0547">Nucleotide-binding</keyword>
<feature type="domain" description="Histidine kinase/HSP90-like ATPase" evidence="10">
    <location>
        <begin position="312"/>
        <end position="403"/>
    </location>
</feature>
<accession>A0A2Z5J661</accession>
<evidence type="ECO:0000256" key="6">
    <source>
        <dbReference type="ARBA" id="ARBA00022777"/>
    </source>
</evidence>
<dbReference type="InterPro" id="IPR011712">
    <property type="entry name" value="Sig_transdc_His_kin_sub3_dim/P"/>
</dbReference>
<dbReference type="GeneID" id="95524810"/>
<organism evidence="11 13">
    <name type="scientific">Streptomyces atratus</name>
    <dbReference type="NCBI Taxonomy" id="1893"/>
    <lineage>
        <taxon>Bacteria</taxon>
        <taxon>Bacillati</taxon>
        <taxon>Actinomycetota</taxon>
        <taxon>Actinomycetes</taxon>
        <taxon>Kitasatosporales</taxon>
        <taxon>Streptomycetaceae</taxon>
        <taxon>Streptomyces</taxon>
    </lineage>
</organism>
<feature type="transmembrane region" description="Helical" evidence="9">
    <location>
        <begin position="12"/>
        <end position="32"/>
    </location>
</feature>
<dbReference type="SMART" id="SM00387">
    <property type="entry name" value="HATPase_c"/>
    <property type="match status" value="1"/>
</dbReference>
<evidence type="ECO:0000256" key="2">
    <source>
        <dbReference type="ARBA" id="ARBA00012438"/>
    </source>
</evidence>
<keyword evidence="6 11" id="KW-0418">Kinase</keyword>
<proteinExistence type="predicted"/>
<evidence type="ECO:0000256" key="7">
    <source>
        <dbReference type="ARBA" id="ARBA00022840"/>
    </source>
</evidence>
<feature type="transmembrane region" description="Helical" evidence="9">
    <location>
        <begin position="155"/>
        <end position="171"/>
    </location>
</feature>
<dbReference type="PANTHER" id="PTHR24421">
    <property type="entry name" value="NITRATE/NITRITE SENSOR PROTEIN NARX-RELATED"/>
    <property type="match status" value="1"/>
</dbReference>
<dbReference type="KEGG" id="sata:C5746_42220"/>
<dbReference type="EC" id="2.7.13.3" evidence="2"/>
<dbReference type="Pfam" id="PF07730">
    <property type="entry name" value="HisKA_3"/>
    <property type="match status" value="1"/>
</dbReference>
<name>A0A2Z5J661_STRAR</name>
<protein>
    <recommendedName>
        <fullName evidence="2">histidine kinase</fullName>
        <ecNumber evidence="2">2.7.13.3</ecNumber>
    </recommendedName>
</protein>
<evidence type="ECO:0000313" key="11">
    <source>
        <dbReference type="EMBL" id="AXE75804.1"/>
    </source>
</evidence>
<dbReference type="PANTHER" id="PTHR24421:SF10">
    <property type="entry name" value="NITRATE_NITRITE SENSOR PROTEIN NARQ"/>
    <property type="match status" value="1"/>
</dbReference>
<dbReference type="GO" id="GO:0046983">
    <property type="term" value="F:protein dimerization activity"/>
    <property type="evidence" value="ECO:0007669"/>
    <property type="project" value="InterPro"/>
</dbReference>
<dbReference type="RefSeq" id="WP_114242474.1">
    <property type="nucleotide sequence ID" value="NZ_CP027306.1"/>
</dbReference>
<keyword evidence="3" id="KW-0597">Phosphoprotein</keyword>
<evidence type="ECO:0000256" key="9">
    <source>
        <dbReference type="SAM" id="Phobius"/>
    </source>
</evidence>
<sequence>MLATPRLSLLKRIAPGVWTGAAWCAAALYPLVLSPSIAPGAAAAPRGALGSLWGQLFLALAAALALSGCALLVRRPRPGFALLLAGTGAFTAAWRQWEIPSPQFLSVDVALAFVAAARPRRSSLPLAGAALAVLTLCLTVRLLYGEEGGTPSEPYVALTVVVAWLVGNSVHQSRDYAEKLRAQLAAQVAARAVTAERLRIARELHDMVAHSIGIIALQAGAAARVLDSQPQSARQAMLAVEGAGRETLSGLRRMLGSLREADLEDGGGDAAGAPLAPVAGLADVDRLAETTTAAGVQVEVRWLGERRPLPPEIDLSAFRIIQESVTNVVRHARADACRVTVDYRAGDLAIEVADRGRGDGPASGTGYGLAGMRERVALLHGEFSAAPRPGGGFLVAACLPLPSSATSGAL</sequence>
<dbReference type="GO" id="GO:0000155">
    <property type="term" value="F:phosphorelay sensor kinase activity"/>
    <property type="evidence" value="ECO:0007669"/>
    <property type="project" value="InterPro"/>
</dbReference>
<dbReference type="EMBL" id="CP027306">
    <property type="protein sequence ID" value="AXE82362.1"/>
    <property type="molecule type" value="Genomic_DNA"/>
</dbReference>
<dbReference type="GO" id="GO:0016020">
    <property type="term" value="C:membrane"/>
    <property type="evidence" value="ECO:0007669"/>
    <property type="project" value="InterPro"/>
</dbReference>
<reference evidence="11 13" key="1">
    <citation type="journal article" date="2018" name="Front. Microbiol.">
        <title>Genome Sequencing of Streptomyces atratus SCSIOZH16 and Activation Production of Nocardamine via Metabolic Engineering.</title>
        <authorList>
            <person name="Li Y."/>
            <person name="Zhang C."/>
            <person name="Liu C."/>
            <person name="Ju J."/>
            <person name="Ma J."/>
        </authorList>
    </citation>
    <scope>NUCLEOTIDE SEQUENCE [LARGE SCALE GENOMIC DNA]</scope>
    <source>
        <strain evidence="11 13">SCSIO_ZH16</strain>
    </source>
</reference>
<dbReference type="InterPro" id="IPR003594">
    <property type="entry name" value="HATPase_dom"/>
</dbReference>
<evidence type="ECO:0000256" key="3">
    <source>
        <dbReference type="ARBA" id="ARBA00022553"/>
    </source>
</evidence>
<feature type="transmembrane region" description="Helical" evidence="9">
    <location>
        <begin position="52"/>
        <end position="73"/>
    </location>
</feature>
<comment type="catalytic activity">
    <reaction evidence="1">
        <text>ATP + protein L-histidine = ADP + protein N-phospho-L-histidine.</text>
        <dbReference type="EC" id="2.7.13.3"/>
    </reaction>
</comment>
<keyword evidence="7" id="KW-0067">ATP-binding</keyword>
<evidence type="ECO:0000256" key="4">
    <source>
        <dbReference type="ARBA" id="ARBA00022679"/>
    </source>
</evidence>
<dbReference type="SUPFAM" id="SSF55874">
    <property type="entry name" value="ATPase domain of HSP90 chaperone/DNA topoisomerase II/histidine kinase"/>
    <property type="match status" value="1"/>
</dbReference>
<dbReference type="CDD" id="cd16917">
    <property type="entry name" value="HATPase_UhpB-NarQ-NarX-like"/>
    <property type="match status" value="1"/>
</dbReference>
<evidence type="ECO:0000259" key="10">
    <source>
        <dbReference type="SMART" id="SM00387"/>
    </source>
</evidence>
<dbReference type="Proteomes" id="UP000252698">
    <property type="component" value="Chromosome"/>
</dbReference>
<keyword evidence="4" id="KW-0808">Transferase</keyword>
<dbReference type="AlphaFoldDB" id="A0A2Z5J661"/>
<dbReference type="InterPro" id="IPR050482">
    <property type="entry name" value="Sensor_HK_TwoCompSys"/>
</dbReference>
<evidence type="ECO:0000313" key="12">
    <source>
        <dbReference type="EMBL" id="AXE82362.1"/>
    </source>
</evidence>
<evidence type="ECO:0000256" key="8">
    <source>
        <dbReference type="ARBA" id="ARBA00023012"/>
    </source>
</evidence>
<gene>
    <name evidence="11" type="ORF">C5746_01015</name>
    <name evidence="12" type="ORF">C5746_42220</name>
</gene>
<keyword evidence="8" id="KW-0902">Two-component regulatory system</keyword>
<dbReference type="KEGG" id="sata:C5746_01015"/>
<keyword evidence="9" id="KW-0472">Membrane</keyword>
<evidence type="ECO:0000256" key="1">
    <source>
        <dbReference type="ARBA" id="ARBA00000085"/>
    </source>
</evidence>
<dbReference type="EMBL" id="CP027306">
    <property type="protein sequence ID" value="AXE75804.1"/>
    <property type="molecule type" value="Genomic_DNA"/>
</dbReference>
<evidence type="ECO:0000256" key="5">
    <source>
        <dbReference type="ARBA" id="ARBA00022741"/>
    </source>
</evidence>
<evidence type="ECO:0000313" key="13">
    <source>
        <dbReference type="Proteomes" id="UP000252698"/>
    </source>
</evidence>
<dbReference type="InterPro" id="IPR036890">
    <property type="entry name" value="HATPase_C_sf"/>
</dbReference>